<dbReference type="InterPro" id="IPR007165">
    <property type="entry name" value="Phage_holin_4_2"/>
</dbReference>
<evidence type="ECO:0000313" key="3">
    <source>
        <dbReference type="Proteomes" id="UP000295632"/>
    </source>
</evidence>
<keyword evidence="3" id="KW-1185">Reference proteome</keyword>
<dbReference type="PANTHER" id="PTHR37309:SF1">
    <property type="entry name" value="SLR0284 PROTEIN"/>
    <property type="match status" value="1"/>
</dbReference>
<dbReference type="Proteomes" id="UP000295632">
    <property type="component" value="Unassembled WGS sequence"/>
</dbReference>
<keyword evidence="1" id="KW-1133">Transmembrane helix</keyword>
<keyword evidence="1" id="KW-0812">Transmembrane</keyword>
<protein>
    <submittedName>
        <fullName evidence="2">Putative membrane protein</fullName>
    </submittedName>
</protein>
<dbReference type="EMBL" id="SNYJ01000015">
    <property type="protein sequence ID" value="TDQ36959.1"/>
    <property type="molecule type" value="Genomic_DNA"/>
</dbReference>
<accession>A0A4R6TY58</accession>
<sequence>MRWLVQWLVTACILLAMSSLLNGIEVASLGAALLASFLLSILNLVVKPILVILTLPVTILTLGLFLLVINGATLYLTAAIMGDAFVLSNFVMALFAALLISIANLFIQDSLQAVKK</sequence>
<dbReference type="Pfam" id="PF04020">
    <property type="entry name" value="Phage_holin_4_2"/>
    <property type="match status" value="1"/>
</dbReference>
<comment type="caution">
    <text evidence="2">The sequence shown here is derived from an EMBL/GenBank/DDBJ whole genome shotgun (WGS) entry which is preliminary data.</text>
</comment>
<evidence type="ECO:0000313" key="2">
    <source>
        <dbReference type="EMBL" id="TDQ36959.1"/>
    </source>
</evidence>
<evidence type="ECO:0000256" key="1">
    <source>
        <dbReference type="SAM" id="Phobius"/>
    </source>
</evidence>
<feature type="transmembrane region" description="Helical" evidence="1">
    <location>
        <begin position="87"/>
        <end position="107"/>
    </location>
</feature>
<reference evidence="2 3" key="1">
    <citation type="submission" date="2019-03" db="EMBL/GenBank/DDBJ databases">
        <title>Genomic Encyclopedia of Type Strains, Phase IV (KMG-IV): sequencing the most valuable type-strain genomes for metagenomic binning, comparative biology and taxonomic classification.</title>
        <authorList>
            <person name="Goeker M."/>
        </authorList>
    </citation>
    <scope>NUCLEOTIDE SEQUENCE [LARGE SCALE GENOMIC DNA]</scope>
    <source>
        <strain evidence="2 3">DSM 28697</strain>
    </source>
</reference>
<keyword evidence="1" id="KW-0472">Membrane</keyword>
<proteinExistence type="predicted"/>
<name>A0A4R6TY58_9BACI</name>
<organism evidence="2 3">
    <name type="scientific">Aureibacillus halotolerans</name>
    <dbReference type="NCBI Taxonomy" id="1508390"/>
    <lineage>
        <taxon>Bacteria</taxon>
        <taxon>Bacillati</taxon>
        <taxon>Bacillota</taxon>
        <taxon>Bacilli</taxon>
        <taxon>Bacillales</taxon>
        <taxon>Bacillaceae</taxon>
        <taxon>Aureibacillus</taxon>
    </lineage>
</organism>
<dbReference type="OrthoDB" id="7205479at2"/>
<dbReference type="PANTHER" id="PTHR37309">
    <property type="entry name" value="SLR0284 PROTEIN"/>
    <property type="match status" value="1"/>
</dbReference>
<dbReference type="RefSeq" id="WP_133581463.1">
    <property type="nucleotide sequence ID" value="NZ_SNYJ01000015.1"/>
</dbReference>
<gene>
    <name evidence="2" type="ORF">EV213_11552</name>
</gene>
<dbReference type="AlphaFoldDB" id="A0A4R6TY58"/>